<sequence>MSESSTFTTAVVPEGSLHLLFIPSSLTWNVPTCTGEGVAPMAETVQYYNSYSDASIASCAFVDSGKDKIDKTKLVTYTSRLAASPAYQKVVGVGLKTAAGSIVPYVRLDMDNTGKGIHFNATKLSDSSAKLAAVLKTTVSMTEAQRTQLYMEYIKGIENRSAQFIWDWWRTGKAPA</sequence>
<evidence type="ECO:0000313" key="2">
    <source>
        <dbReference type="Proteomes" id="UP000467700"/>
    </source>
</evidence>
<dbReference type="Proteomes" id="UP000467700">
    <property type="component" value="Unassembled WGS sequence"/>
</dbReference>
<protein>
    <submittedName>
        <fullName evidence="1">Uncharacterized protein</fullName>
    </submittedName>
</protein>
<dbReference type="AlphaFoldDB" id="A0A8S0XKL6"/>
<dbReference type="OrthoDB" id="3164356at2759"/>
<name>A0A8S0XKL6_CYCAE</name>
<dbReference type="EMBL" id="CACVBS010000024">
    <property type="protein sequence ID" value="CAA7259527.1"/>
    <property type="molecule type" value="Genomic_DNA"/>
</dbReference>
<reference evidence="1 2" key="1">
    <citation type="submission" date="2020-01" db="EMBL/GenBank/DDBJ databases">
        <authorList>
            <person name="Gupta K D."/>
        </authorList>
    </citation>
    <scope>NUCLEOTIDE SEQUENCE [LARGE SCALE GENOMIC DNA]</scope>
</reference>
<gene>
    <name evidence="1" type="ORF">AAE3_LOCUS1618</name>
</gene>
<comment type="caution">
    <text evidence="1">The sequence shown here is derived from an EMBL/GenBank/DDBJ whole genome shotgun (WGS) entry which is preliminary data.</text>
</comment>
<accession>A0A8S0XKL6</accession>
<evidence type="ECO:0000313" key="1">
    <source>
        <dbReference type="EMBL" id="CAA7259527.1"/>
    </source>
</evidence>
<keyword evidence="2" id="KW-1185">Reference proteome</keyword>
<organism evidence="1 2">
    <name type="scientific">Cyclocybe aegerita</name>
    <name type="common">Black poplar mushroom</name>
    <name type="synonym">Agrocybe aegerita</name>
    <dbReference type="NCBI Taxonomy" id="1973307"/>
    <lineage>
        <taxon>Eukaryota</taxon>
        <taxon>Fungi</taxon>
        <taxon>Dikarya</taxon>
        <taxon>Basidiomycota</taxon>
        <taxon>Agaricomycotina</taxon>
        <taxon>Agaricomycetes</taxon>
        <taxon>Agaricomycetidae</taxon>
        <taxon>Agaricales</taxon>
        <taxon>Agaricineae</taxon>
        <taxon>Bolbitiaceae</taxon>
        <taxon>Cyclocybe</taxon>
    </lineage>
</organism>
<proteinExistence type="predicted"/>